<accession>A0A0P9FDL5</accession>
<evidence type="ECO:0000313" key="4">
    <source>
        <dbReference type="Proteomes" id="UP000050509"/>
    </source>
</evidence>
<evidence type="ECO:0000256" key="1">
    <source>
        <dbReference type="SAM" id="Phobius"/>
    </source>
</evidence>
<dbReference type="Proteomes" id="UP000050509">
    <property type="component" value="Unassembled WGS sequence"/>
</dbReference>
<dbReference type="Gene3D" id="2.60.120.200">
    <property type="match status" value="2"/>
</dbReference>
<feature type="transmembrane region" description="Helical" evidence="1">
    <location>
        <begin position="493"/>
        <end position="510"/>
    </location>
</feature>
<dbReference type="InterPro" id="IPR013320">
    <property type="entry name" value="ConA-like_dom_sf"/>
</dbReference>
<feature type="transmembrane region" description="Helical" evidence="1">
    <location>
        <begin position="463"/>
        <end position="481"/>
    </location>
</feature>
<feature type="transmembrane region" description="Helical" evidence="1">
    <location>
        <begin position="21"/>
        <end position="41"/>
    </location>
</feature>
<evidence type="ECO:0000259" key="2">
    <source>
        <dbReference type="Pfam" id="PF04892"/>
    </source>
</evidence>
<dbReference type="EMBL" id="LJCR01000013">
    <property type="protein sequence ID" value="KPV54825.1"/>
    <property type="molecule type" value="Genomic_DNA"/>
</dbReference>
<dbReference type="AlphaFoldDB" id="A0A0P9FDL5"/>
<dbReference type="InterPro" id="IPR006976">
    <property type="entry name" value="VanZ-like"/>
</dbReference>
<gene>
    <name evidence="3" type="ORF">SE17_01355</name>
</gene>
<name>A0A0P9FDL5_9CHLR</name>
<keyword evidence="1" id="KW-1133">Transmembrane helix</keyword>
<organism evidence="3 4">
    <name type="scientific">Kouleothrix aurantiaca</name>
    <dbReference type="NCBI Taxonomy" id="186479"/>
    <lineage>
        <taxon>Bacteria</taxon>
        <taxon>Bacillati</taxon>
        <taxon>Chloroflexota</taxon>
        <taxon>Chloroflexia</taxon>
        <taxon>Chloroflexales</taxon>
        <taxon>Roseiflexineae</taxon>
        <taxon>Roseiflexaceae</taxon>
        <taxon>Kouleothrix</taxon>
    </lineage>
</organism>
<dbReference type="Pfam" id="PF04892">
    <property type="entry name" value="VanZ"/>
    <property type="match status" value="1"/>
</dbReference>
<feature type="transmembrane region" description="Helical" evidence="1">
    <location>
        <begin position="69"/>
        <end position="87"/>
    </location>
</feature>
<comment type="caution">
    <text evidence="3">The sequence shown here is derived from an EMBL/GenBank/DDBJ whole genome shotgun (WGS) entry which is preliminary data.</text>
</comment>
<feature type="transmembrane region" description="Helical" evidence="1">
    <location>
        <begin position="125"/>
        <end position="144"/>
    </location>
</feature>
<feature type="transmembrane region" description="Helical" evidence="1">
    <location>
        <begin position="94"/>
        <end position="119"/>
    </location>
</feature>
<keyword evidence="1" id="KW-0812">Transmembrane</keyword>
<sequence length="545" mass="60011">MLKLTQAFPRRLKISTDRVMWAAVLGSCFLIVQATLTPYHFQFVAMLNTFGAGGLIMKFVGGPSDPADMINNVVLFLPLGFCLAWLLQRRQHTGLLAAAAPLLVGAGLSLAVEVLQLFLPTRTSTPIDVLTNSLGTLLGLLMVYGMRLVFRSPTNLMITLAGWLVTAFAVTVPLQSGASLTNWDPTFPLQIGTQSSPEWSWSWKGQVFDVAIADTALTESQVQALVSGAQPLASFNNTFRASYQFIGSGSYVDRTGTLPDLVWKGATPQEQAGTGVPVADDRWLETLAPAASLTQRVAQTSQFTLITTVATGDSKQEGPIVALVGDLAHQNFTLGQEQDHLTFFLRTPISGESASEIPELFVPEVFADTRPHQVIVTYNRGTFQFYIDGVRQPHAQIITPEYTFFGYLLPPQIASWMQHKLLNPDERYALLYKLLYESLLFLPLGLLLALVMRYLPSVVSPRLRGGLLVAGIILPAVLLEAERVLAGGQTMQWINLARGLILIACSWMFFRARIVSWGRYRQKEMRSRAGVQPFGHEMARPTLPE</sequence>
<dbReference type="SUPFAM" id="SSF49899">
    <property type="entry name" value="Concanavalin A-like lectins/glucanases"/>
    <property type="match status" value="2"/>
</dbReference>
<feature type="transmembrane region" description="Helical" evidence="1">
    <location>
        <begin position="430"/>
        <end position="451"/>
    </location>
</feature>
<evidence type="ECO:0000313" key="3">
    <source>
        <dbReference type="EMBL" id="KPV54825.1"/>
    </source>
</evidence>
<keyword evidence="1" id="KW-0472">Membrane</keyword>
<protein>
    <recommendedName>
        <fullName evidence="2">VanZ-like domain-containing protein</fullName>
    </recommendedName>
</protein>
<keyword evidence="4" id="KW-1185">Reference proteome</keyword>
<reference evidence="3 4" key="1">
    <citation type="submission" date="2015-09" db="EMBL/GenBank/DDBJ databases">
        <title>Draft genome sequence of Kouleothrix aurantiaca JCM 19913.</title>
        <authorList>
            <person name="Hemp J."/>
        </authorList>
    </citation>
    <scope>NUCLEOTIDE SEQUENCE [LARGE SCALE GENOMIC DNA]</scope>
    <source>
        <strain evidence="3 4">COM-B</strain>
    </source>
</reference>
<feature type="domain" description="VanZ-like" evidence="2">
    <location>
        <begin position="62"/>
        <end position="144"/>
    </location>
</feature>
<proteinExistence type="predicted"/>
<feature type="transmembrane region" description="Helical" evidence="1">
    <location>
        <begin position="156"/>
        <end position="174"/>
    </location>
</feature>